<reference evidence="3 4" key="1">
    <citation type="submission" date="2023-03" db="EMBL/GenBank/DDBJ databases">
        <title>Description of Hydrogenimonas sp. ISO32.</title>
        <authorList>
            <person name="Mino S."/>
            <person name="Fukazawa S."/>
            <person name="Sawabe T."/>
        </authorList>
    </citation>
    <scope>NUCLEOTIDE SEQUENCE [LARGE SCALE GENOMIC DNA]</scope>
    <source>
        <strain evidence="3 4">ISO32</strain>
    </source>
</reference>
<dbReference type="Gene3D" id="3.30.2310.20">
    <property type="entry name" value="RelE-like"/>
    <property type="match status" value="1"/>
</dbReference>
<proteinExistence type="inferred from homology"/>
<name>A0ABN6WWG1_9BACT</name>
<dbReference type="SUPFAM" id="SSF143011">
    <property type="entry name" value="RelE-like"/>
    <property type="match status" value="1"/>
</dbReference>
<accession>A0ABN6WWG1</accession>
<dbReference type="PANTHER" id="PTHR35601">
    <property type="entry name" value="TOXIN RELE"/>
    <property type="match status" value="1"/>
</dbReference>
<evidence type="ECO:0008006" key="5">
    <source>
        <dbReference type="Google" id="ProtNLM"/>
    </source>
</evidence>
<dbReference type="Pfam" id="PF05016">
    <property type="entry name" value="ParE_toxin"/>
    <property type="match status" value="1"/>
</dbReference>
<dbReference type="EMBL" id="AP027370">
    <property type="protein sequence ID" value="BDY13421.1"/>
    <property type="molecule type" value="Genomic_DNA"/>
</dbReference>
<dbReference type="InterPro" id="IPR007712">
    <property type="entry name" value="RelE/ParE_toxin"/>
</dbReference>
<dbReference type="NCBIfam" id="TIGR02385">
    <property type="entry name" value="RelE_StbE"/>
    <property type="match status" value="1"/>
</dbReference>
<evidence type="ECO:0000256" key="1">
    <source>
        <dbReference type="ARBA" id="ARBA00006226"/>
    </source>
</evidence>
<evidence type="ECO:0000313" key="4">
    <source>
        <dbReference type="Proteomes" id="UP001321445"/>
    </source>
</evidence>
<sequence length="86" mass="10239">MYTIEFLPAAQKELKQLDFTVQKQLKAKMILLAENPERLKNNIKPLKGKFAGKFRLRVREYRIVFQIIEAKVLILIVRIGHRKEIY</sequence>
<comment type="similarity">
    <text evidence="1">Belongs to the RelE toxin family.</text>
</comment>
<protein>
    <recommendedName>
        <fullName evidence="5">RelE/StbE replicon stabilization toxin</fullName>
    </recommendedName>
</protein>
<evidence type="ECO:0000313" key="3">
    <source>
        <dbReference type="EMBL" id="BDY13421.1"/>
    </source>
</evidence>
<evidence type="ECO:0000256" key="2">
    <source>
        <dbReference type="ARBA" id="ARBA00022649"/>
    </source>
</evidence>
<gene>
    <name evidence="3" type="ORF">HCR_17330</name>
</gene>
<dbReference type="Proteomes" id="UP001321445">
    <property type="component" value="Chromosome"/>
</dbReference>
<dbReference type="RefSeq" id="WP_286336374.1">
    <property type="nucleotide sequence ID" value="NZ_AP027370.1"/>
</dbReference>
<organism evidence="3 4">
    <name type="scientific">Hydrogenimonas cancrithermarum</name>
    <dbReference type="NCBI Taxonomy" id="2993563"/>
    <lineage>
        <taxon>Bacteria</taxon>
        <taxon>Pseudomonadati</taxon>
        <taxon>Campylobacterota</taxon>
        <taxon>Epsilonproteobacteria</taxon>
        <taxon>Campylobacterales</taxon>
        <taxon>Hydrogenimonadaceae</taxon>
        <taxon>Hydrogenimonas</taxon>
    </lineage>
</organism>
<keyword evidence="4" id="KW-1185">Reference proteome</keyword>
<dbReference type="PANTHER" id="PTHR35601:SF1">
    <property type="entry name" value="TOXIN RELE"/>
    <property type="match status" value="1"/>
</dbReference>
<keyword evidence="2" id="KW-1277">Toxin-antitoxin system</keyword>
<dbReference type="InterPro" id="IPR035093">
    <property type="entry name" value="RelE/ParE_toxin_dom_sf"/>
</dbReference>